<dbReference type="CDD" id="cd16439">
    <property type="entry name" value="beta_Kdo_transferase_KpsC_2"/>
    <property type="match status" value="1"/>
</dbReference>
<sequence>MGFEALIWGRPVRTFGMPFYAGWGLTQDDAAPTGRRVPVPLPRLVHAALIDYSRYVHPETGQACQVEAVIAWLSLQRRMRGRYPSQLCAAGFSGWKKPFVREFFRGSHVAFVKEPRQVPADAVAVAVWGRKHDDALTTSAPVIRLEDGFLRSVGLGASLIRPLSWVQDEIGIYYDAMRPSQLERLLATAEFPEELLQRAAGLRTQLCLAGITKYNLAGGAIWRRPENGRRVVLVPGQVETDASIQYGASGIRGNVALLQAVRQACPDAWVLYKPHPDVVARLRKAGENEADAGRWCDEIIGDVPLPDLLAQVEEVHVLTSLMGFEALLRGVPVVTYGQPFYAGWGLTRDNGLQDRVKARRTRRLSLDELVAATLLLYPTYVSRVTGQYTTPERALQELLEWRAERRNRTHALCMKWIAWLFRKP</sequence>
<evidence type="ECO:0000313" key="2">
    <source>
        <dbReference type="Proteomes" id="UP000076848"/>
    </source>
</evidence>
<name>A0A157SXR1_9BORD</name>
<dbReference type="STRING" id="288768.SAMEA3906486_05551"/>
<gene>
    <name evidence="1" type="primary">wcbA_3</name>
    <name evidence="1" type="ORF">SAMEA3906486_05551</name>
</gene>
<dbReference type="AlphaFoldDB" id="A0A157SXR1"/>
<accession>A0A157SXR1</accession>
<organism evidence="1 2">
    <name type="scientific">Bordetella ansorpii</name>
    <dbReference type="NCBI Taxonomy" id="288768"/>
    <lineage>
        <taxon>Bacteria</taxon>
        <taxon>Pseudomonadati</taxon>
        <taxon>Pseudomonadota</taxon>
        <taxon>Betaproteobacteria</taxon>
        <taxon>Burkholderiales</taxon>
        <taxon>Alcaligenaceae</taxon>
        <taxon>Bordetella</taxon>
    </lineage>
</organism>
<protein>
    <submittedName>
        <fullName evidence="1">Protein involved in capsular polysaccharide export</fullName>
    </submittedName>
</protein>
<proteinExistence type="predicted"/>
<dbReference type="EMBL" id="FKIF01000010">
    <property type="protein sequence ID" value="SAI74833.1"/>
    <property type="molecule type" value="Genomic_DNA"/>
</dbReference>
<dbReference type="GO" id="GO:0000271">
    <property type="term" value="P:polysaccharide biosynthetic process"/>
    <property type="evidence" value="ECO:0007669"/>
    <property type="project" value="InterPro"/>
</dbReference>
<reference evidence="1 2" key="1">
    <citation type="submission" date="2016-04" db="EMBL/GenBank/DDBJ databases">
        <authorList>
            <consortium name="Pathogen Informatics"/>
        </authorList>
    </citation>
    <scope>NUCLEOTIDE SEQUENCE [LARGE SCALE GENOMIC DNA]</scope>
    <source>
        <strain evidence="1 2">H050680373</strain>
    </source>
</reference>
<dbReference type="GO" id="GO:0015774">
    <property type="term" value="P:polysaccharide transport"/>
    <property type="evidence" value="ECO:0007669"/>
    <property type="project" value="InterPro"/>
</dbReference>
<evidence type="ECO:0000313" key="1">
    <source>
        <dbReference type="EMBL" id="SAI74833.1"/>
    </source>
</evidence>
<keyword evidence="2" id="KW-1185">Reference proteome</keyword>
<dbReference type="Proteomes" id="UP000076848">
    <property type="component" value="Unassembled WGS sequence"/>
</dbReference>
<dbReference type="InterPro" id="IPR007833">
    <property type="entry name" value="Capsule_polysaccharide_synth"/>
</dbReference>
<dbReference type="Pfam" id="PF05159">
    <property type="entry name" value="Capsule_synth"/>
    <property type="match status" value="2"/>
</dbReference>